<sequence>MSIVASKDHRYILYDEAHVIGEINDYKRLREQLYVIFCKYKERYQRMPKTVIVYYNEKQENDFVQIRKLCDLSMFSRQFKSIKWAIIKVYAHPYMSGIMFEKPICDRFSYFIDDKKILNNDNEFILCHDPTFGHRKPICMKY</sequence>
<reference evidence="1 2" key="1">
    <citation type="submission" date="2017-03" db="EMBL/GenBank/DDBJ databases">
        <title>Genome Survey of Euroglyphus maynei.</title>
        <authorList>
            <person name="Arlian L.G."/>
            <person name="Morgan M.S."/>
            <person name="Rider S.D."/>
        </authorList>
    </citation>
    <scope>NUCLEOTIDE SEQUENCE [LARGE SCALE GENOMIC DNA]</scope>
    <source>
        <strain evidence="1">Arlian Lab</strain>
        <tissue evidence="1">Whole body</tissue>
    </source>
</reference>
<feature type="non-terminal residue" evidence="1">
    <location>
        <position position="142"/>
    </location>
</feature>
<keyword evidence="2" id="KW-1185">Reference proteome</keyword>
<evidence type="ECO:0008006" key="3">
    <source>
        <dbReference type="Google" id="ProtNLM"/>
    </source>
</evidence>
<dbReference type="OrthoDB" id="10437021at2759"/>
<organism evidence="1 2">
    <name type="scientific">Euroglyphus maynei</name>
    <name type="common">Mayne's house dust mite</name>
    <dbReference type="NCBI Taxonomy" id="6958"/>
    <lineage>
        <taxon>Eukaryota</taxon>
        <taxon>Metazoa</taxon>
        <taxon>Ecdysozoa</taxon>
        <taxon>Arthropoda</taxon>
        <taxon>Chelicerata</taxon>
        <taxon>Arachnida</taxon>
        <taxon>Acari</taxon>
        <taxon>Acariformes</taxon>
        <taxon>Sarcoptiformes</taxon>
        <taxon>Astigmata</taxon>
        <taxon>Psoroptidia</taxon>
        <taxon>Analgoidea</taxon>
        <taxon>Pyroglyphidae</taxon>
        <taxon>Pyroglyphinae</taxon>
        <taxon>Euroglyphus</taxon>
    </lineage>
</organism>
<comment type="caution">
    <text evidence="1">The sequence shown here is derived from an EMBL/GenBank/DDBJ whole genome shotgun (WGS) entry which is preliminary data.</text>
</comment>
<dbReference type="AlphaFoldDB" id="A0A1Y3BRU7"/>
<name>A0A1Y3BRU7_EURMA</name>
<evidence type="ECO:0000313" key="2">
    <source>
        <dbReference type="Proteomes" id="UP000194236"/>
    </source>
</evidence>
<dbReference type="EMBL" id="MUJZ01002412">
    <property type="protein sequence ID" value="OTF83729.1"/>
    <property type="molecule type" value="Genomic_DNA"/>
</dbReference>
<evidence type="ECO:0000313" key="1">
    <source>
        <dbReference type="EMBL" id="OTF83729.1"/>
    </source>
</evidence>
<gene>
    <name evidence="1" type="ORF">BLA29_010117</name>
</gene>
<protein>
    <recommendedName>
        <fullName evidence="3">Piwi domain-containing protein</fullName>
    </recommendedName>
</protein>
<accession>A0A1Y3BRU7</accession>
<proteinExistence type="predicted"/>
<dbReference type="Proteomes" id="UP000194236">
    <property type="component" value="Unassembled WGS sequence"/>
</dbReference>